<dbReference type="PATRIC" id="fig|999552.6.peg.3346"/>
<dbReference type="KEGG" id="lmd:METH_16785"/>
<proteinExistence type="predicted"/>
<name>V9VZI6_9RHOB</name>
<protein>
    <submittedName>
        <fullName evidence="1">Uncharacterized protein</fullName>
    </submittedName>
</protein>
<gene>
    <name evidence="1" type="ORF">METH_16785</name>
</gene>
<reference evidence="1 2" key="1">
    <citation type="submission" date="2013-09" db="EMBL/GenBank/DDBJ databases">
        <authorList>
            <consortium name="DOE Joint Genome Institute"/>
            <person name="Klenk H.-P."/>
            <person name="Huntemann M."/>
            <person name="Han J."/>
            <person name="Chen A."/>
            <person name="Kyrpides N."/>
            <person name="Mavromatis K."/>
            <person name="Markowitz V."/>
            <person name="Palaniappan K."/>
            <person name="Ivanova N."/>
            <person name="Schaumberg A."/>
            <person name="Pati A."/>
            <person name="Liolios K."/>
            <person name="Nordberg H.P."/>
            <person name="Cantor M.N."/>
            <person name="Hua S.X."/>
            <person name="Woyke T."/>
        </authorList>
    </citation>
    <scope>NUCLEOTIDE SEQUENCE [LARGE SCALE GENOMIC DNA]</scope>
    <source>
        <strain evidence="1 2">DSM 14336</strain>
    </source>
</reference>
<dbReference type="AlphaFoldDB" id="V9VZI6"/>
<sequence length="53" mass="5870">MVVIPFMVDGSSPGFYNNPVWHIDAAGEREPLHHIDFLRGSKGAYLSPSPETE</sequence>
<dbReference type="Proteomes" id="UP000018780">
    <property type="component" value="Chromosome"/>
</dbReference>
<evidence type="ECO:0000313" key="1">
    <source>
        <dbReference type="EMBL" id="AHD03209.1"/>
    </source>
</evidence>
<dbReference type="HOGENOM" id="CLU_3063012_0_0_5"/>
<accession>V9VZI6</accession>
<evidence type="ECO:0000313" key="2">
    <source>
        <dbReference type="Proteomes" id="UP000018780"/>
    </source>
</evidence>
<keyword evidence="2" id="KW-1185">Reference proteome</keyword>
<dbReference type="EMBL" id="CP006773">
    <property type="protein sequence ID" value="AHD03209.1"/>
    <property type="molecule type" value="Genomic_DNA"/>
</dbReference>
<organism evidence="1 2">
    <name type="scientific">Leisingera methylohalidivorans DSM 14336</name>
    <dbReference type="NCBI Taxonomy" id="999552"/>
    <lineage>
        <taxon>Bacteria</taxon>
        <taxon>Pseudomonadati</taxon>
        <taxon>Pseudomonadota</taxon>
        <taxon>Alphaproteobacteria</taxon>
        <taxon>Rhodobacterales</taxon>
        <taxon>Roseobacteraceae</taxon>
        <taxon>Leisingera</taxon>
    </lineage>
</organism>